<dbReference type="AlphaFoldDB" id="A0A4Z2H9R0"/>
<organism evidence="2 3">
    <name type="scientific">Liparis tanakae</name>
    <name type="common">Tanaka's snailfish</name>
    <dbReference type="NCBI Taxonomy" id="230148"/>
    <lineage>
        <taxon>Eukaryota</taxon>
        <taxon>Metazoa</taxon>
        <taxon>Chordata</taxon>
        <taxon>Craniata</taxon>
        <taxon>Vertebrata</taxon>
        <taxon>Euteleostomi</taxon>
        <taxon>Actinopterygii</taxon>
        <taxon>Neopterygii</taxon>
        <taxon>Teleostei</taxon>
        <taxon>Neoteleostei</taxon>
        <taxon>Acanthomorphata</taxon>
        <taxon>Eupercaria</taxon>
        <taxon>Perciformes</taxon>
        <taxon>Cottioidei</taxon>
        <taxon>Cottales</taxon>
        <taxon>Liparidae</taxon>
        <taxon>Liparis</taxon>
    </lineage>
</organism>
<dbReference type="EMBL" id="SRLO01000290">
    <property type="protein sequence ID" value="TNN62618.1"/>
    <property type="molecule type" value="Genomic_DNA"/>
</dbReference>
<reference evidence="2 3" key="1">
    <citation type="submission" date="2019-03" db="EMBL/GenBank/DDBJ databases">
        <title>First draft genome of Liparis tanakae, snailfish: a comprehensive survey of snailfish specific genes.</title>
        <authorList>
            <person name="Kim W."/>
            <person name="Song I."/>
            <person name="Jeong J.-H."/>
            <person name="Kim D."/>
            <person name="Kim S."/>
            <person name="Ryu S."/>
            <person name="Song J.Y."/>
            <person name="Lee S.K."/>
        </authorList>
    </citation>
    <scope>NUCLEOTIDE SEQUENCE [LARGE SCALE GENOMIC DNA]</scope>
    <source>
        <tissue evidence="2">Muscle</tissue>
    </source>
</reference>
<protein>
    <recommendedName>
        <fullName evidence="1">ZP domain-containing protein</fullName>
    </recommendedName>
</protein>
<dbReference type="InterPro" id="IPR042235">
    <property type="entry name" value="ZP-C_dom"/>
</dbReference>
<evidence type="ECO:0000313" key="2">
    <source>
        <dbReference type="EMBL" id="TNN62618.1"/>
    </source>
</evidence>
<keyword evidence="3" id="KW-1185">Reference proteome</keyword>
<comment type="caution">
    <text evidence="2">The sequence shown here is derived from an EMBL/GenBank/DDBJ whole genome shotgun (WGS) entry which is preliminary data.</text>
</comment>
<name>A0A4Z2H9R0_9TELE</name>
<dbReference type="PROSITE" id="PS51034">
    <property type="entry name" value="ZP_2"/>
    <property type="match status" value="1"/>
</dbReference>
<dbReference type="OrthoDB" id="9944868at2759"/>
<dbReference type="Gene3D" id="2.60.40.4100">
    <property type="entry name" value="Zona pellucida, ZP-C domain"/>
    <property type="match status" value="1"/>
</dbReference>
<evidence type="ECO:0000259" key="1">
    <source>
        <dbReference type="PROSITE" id="PS51034"/>
    </source>
</evidence>
<accession>A0A4Z2H9R0</accession>
<evidence type="ECO:0000313" key="3">
    <source>
        <dbReference type="Proteomes" id="UP000314294"/>
    </source>
</evidence>
<sequence>MFTFTKDEEVLQNEIFVHCDVEICDSHSQADGSCRGQCVQPAHQMNYRQQGKRTQSVSSSLGEDDAYTRDVIVEHVSIPDLEPQRLTQLHRSKVIHTDLGVLYQVVQREDGIGNHIRVVVKAAHPALVCFRWVFLVEDVREILLPADDLDLMGHEALVEAHAHVALQEVIALVGQGGIAREETQGHSEFKVQAVFDV</sequence>
<feature type="domain" description="ZP" evidence="1">
    <location>
        <begin position="1"/>
        <end position="41"/>
    </location>
</feature>
<dbReference type="InterPro" id="IPR001507">
    <property type="entry name" value="ZP_dom"/>
</dbReference>
<dbReference type="Proteomes" id="UP000314294">
    <property type="component" value="Unassembled WGS sequence"/>
</dbReference>
<proteinExistence type="predicted"/>
<gene>
    <name evidence="2" type="ORF">EYF80_027217</name>
</gene>